<organism evidence="3 4">
    <name type="scientific">Sporosarcina globispora</name>
    <name type="common">Bacillus globisporus</name>
    <dbReference type="NCBI Taxonomy" id="1459"/>
    <lineage>
        <taxon>Bacteria</taxon>
        <taxon>Bacillati</taxon>
        <taxon>Bacillota</taxon>
        <taxon>Bacilli</taxon>
        <taxon>Bacillales</taxon>
        <taxon>Caryophanaceae</taxon>
        <taxon>Sporosarcina</taxon>
    </lineage>
</organism>
<feature type="domain" description="General stress protein 17M-like" evidence="2">
    <location>
        <begin position="7"/>
        <end position="76"/>
    </location>
</feature>
<feature type="compositionally biased region" description="Polar residues" evidence="1">
    <location>
        <begin position="195"/>
        <end position="208"/>
    </location>
</feature>
<evidence type="ECO:0000256" key="1">
    <source>
        <dbReference type="SAM" id="MobiDB-lite"/>
    </source>
</evidence>
<dbReference type="Proteomes" id="UP000037109">
    <property type="component" value="Unassembled WGS sequence"/>
</dbReference>
<gene>
    <name evidence="3" type="ORF">AF332_02095</name>
</gene>
<evidence type="ECO:0000313" key="3">
    <source>
        <dbReference type="EMBL" id="KON85740.1"/>
    </source>
</evidence>
<name>A0A0M0G761_SPOGL</name>
<dbReference type="STRING" id="1459.AF332_02095"/>
<evidence type="ECO:0000259" key="2">
    <source>
        <dbReference type="Pfam" id="PF11181"/>
    </source>
</evidence>
<dbReference type="OrthoDB" id="118405at2"/>
<feature type="region of interest" description="Disordered" evidence="1">
    <location>
        <begin position="166"/>
        <end position="239"/>
    </location>
</feature>
<sequence>MATNRHIAGAYDTEQEAIQAVEKLRAEGYRPEDISVISKNKDDVDIVTEETGTKTEEGLAAGAATGGILGGLTGLLAGVGALAIPGIGPIVAAGPIAATLTGAAVGAGAGGIAGALIGMGIPEDEAHRYESDVKSGKILVLVDLETKSADFTDGYTTTDRSVLEGDRTTYTNADPLNPGELDRGTNSFKDHSRNSRSVWTDENLNSDRPLSENLDDTKADNYSDRTVSAYNDDVDTRYRDAYDFNNVRENRNNPYKG</sequence>
<feature type="compositionally biased region" description="Basic and acidic residues" evidence="1">
    <location>
        <begin position="180"/>
        <end position="193"/>
    </location>
</feature>
<reference evidence="4" key="1">
    <citation type="submission" date="2015-07" db="EMBL/GenBank/DDBJ databases">
        <title>Fjat-10036 dsm4.</title>
        <authorList>
            <person name="Liu B."/>
            <person name="Wang J."/>
            <person name="Zhu Y."/>
            <person name="Liu G."/>
            <person name="Chen Q."/>
            <person name="Chen Z."/>
            <person name="Lan J."/>
            <person name="Che J."/>
            <person name="Ge C."/>
            <person name="Shi H."/>
            <person name="Pan Z."/>
            <person name="Liu X."/>
        </authorList>
    </citation>
    <scope>NUCLEOTIDE SEQUENCE [LARGE SCALE GENOMIC DNA]</scope>
    <source>
        <strain evidence="4">DSM 4</strain>
    </source>
</reference>
<protein>
    <recommendedName>
        <fullName evidence="2">General stress protein 17M-like domain-containing protein</fullName>
    </recommendedName>
</protein>
<dbReference type="RefSeq" id="WP_053433135.1">
    <property type="nucleotide sequence ID" value="NZ_LGUF01000007.1"/>
</dbReference>
<keyword evidence="4" id="KW-1185">Reference proteome</keyword>
<accession>A0A0M0G761</accession>
<dbReference type="Pfam" id="PF11181">
    <property type="entry name" value="YflT"/>
    <property type="match status" value="1"/>
</dbReference>
<dbReference type="PATRIC" id="fig|1459.3.peg.447"/>
<proteinExistence type="predicted"/>
<dbReference type="InterPro" id="IPR025889">
    <property type="entry name" value="GSP17M-like_dom"/>
</dbReference>
<dbReference type="InterPro" id="IPR052948">
    <property type="entry name" value="Low_temp-induced_all0457"/>
</dbReference>
<dbReference type="AlphaFoldDB" id="A0A0M0G761"/>
<evidence type="ECO:0000313" key="4">
    <source>
        <dbReference type="Proteomes" id="UP000037109"/>
    </source>
</evidence>
<dbReference type="PANTHER" id="PTHR36109:SF2">
    <property type="entry name" value="MEMBRANE PROTEIN"/>
    <property type="match status" value="1"/>
</dbReference>
<dbReference type="PANTHER" id="PTHR36109">
    <property type="entry name" value="MEMBRANE PROTEIN-RELATED"/>
    <property type="match status" value="1"/>
</dbReference>
<comment type="caution">
    <text evidence="3">The sequence shown here is derived from an EMBL/GenBank/DDBJ whole genome shotgun (WGS) entry which is preliminary data.</text>
</comment>
<dbReference type="EMBL" id="LGUF01000007">
    <property type="protein sequence ID" value="KON85740.1"/>
    <property type="molecule type" value="Genomic_DNA"/>
</dbReference>